<reference evidence="1" key="1">
    <citation type="submission" date="2020-06" db="EMBL/GenBank/DDBJ databases">
        <title>Draft genome of Bugula neritina, a colonial animal packing powerful symbionts and potential medicines.</title>
        <authorList>
            <person name="Rayko M."/>
        </authorList>
    </citation>
    <scope>NUCLEOTIDE SEQUENCE [LARGE SCALE GENOMIC DNA]</scope>
    <source>
        <strain evidence="1">Kwan_BN1</strain>
    </source>
</reference>
<gene>
    <name evidence="1" type="ORF">EB796_010443</name>
</gene>
<dbReference type="EMBL" id="VXIV02001632">
    <property type="protein sequence ID" value="KAF6031207.1"/>
    <property type="molecule type" value="Genomic_DNA"/>
</dbReference>
<keyword evidence="2" id="KW-1185">Reference proteome</keyword>
<proteinExistence type="predicted"/>
<comment type="caution">
    <text evidence="1">The sequence shown here is derived from an EMBL/GenBank/DDBJ whole genome shotgun (WGS) entry which is preliminary data.</text>
</comment>
<evidence type="ECO:0000313" key="1">
    <source>
        <dbReference type="EMBL" id="KAF6031207.1"/>
    </source>
</evidence>
<accession>A0A7J7JZ25</accession>
<protein>
    <submittedName>
        <fullName evidence="1">Uncharacterized protein</fullName>
    </submittedName>
</protein>
<name>A0A7J7JZ25_BUGNE</name>
<dbReference type="Proteomes" id="UP000593567">
    <property type="component" value="Unassembled WGS sequence"/>
</dbReference>
<organism evidence="1 2">
    <name type="scientific">Bugula neritina</name>
    <name type="common">Brown bryozoan</name>
    <name type="synonym">Sertularia neritina</name>
    <dbReference type="NCBI Taxonomy" id="10212"/>
    <lineage>
        <taxon>Eukaryota</taxon>
        <taxon>Metazoa</taxon>
        <taxon>Spiralia</taxon>
        <taxon>Lophotrochozoa</taxon>
        <taxon>Bryozoa</taxon>
        <taxon>Gymnolaemata</taxon>
        <taxon>Cheilostomatida</taxon>
        <taxon>Flustrina</taxon>
        <taxon>Buguloidea</taxon>
        <taxon>Bugulidae</taxon>
        <taxon>Bugula</taxon>
    </lineage>
</organism>
<dbReference type="AlphaFoldDB" id="A0A7J7JZ25"/>
<evidence type="ECO:0000313" key="2">
    <source>
        <dbReference type="Proteomes" id="UP000593567"/>
    </source>
</evidence>
<sequence>MLSHICVECERRDLLYTPILLRQLRLLSDSCEACDEDRRLAFMSLSHSLMTLQIDRRFGLRMYACVQSFINSLSTTKDENSESTGVTKAEPYAEWTDTEEGDLMSAYAEFTDPSVDDIVTRLGEMGVSYNHSQVTSKMEQLGLISSPSCQESLDLAELVKISAPRVMTISYLGLGQHF</sequence>